<reference evidence="7 8" key="1">
    <citation type="submission" date="2019-01" db="EMBL/GenBank/DDBJ databases">
        <title>Spirosoma flava sp. nov., a propanil-degrading bacterium isolated from herbicide-contaminated soil.</title>
        <authorList>
            <person name="Zhang L."/>
            <person name="Jiang J.-D."/>
        </authorList>
    </citation>
    <scope>NUCLEOTIDE SEQUENCE [LARGE SCALE GENOMIC DNA]</scope>
    <source>
        <strain evidence="7 8">TY50</strain>
    </source>
</reference>
<evidence type="ECO:0000256" key="1">
    <source>
        <dbReference type="ARBA" id="ARBA00007074"/>
    </source>
</evidence>
<dbReference type="EMBL" id="SBLB01000001">
    <property type="protein sequence ID" value="RYC72196.1"/>
    <property type="molecule type" value="Genomic_DNA"/>
</dbReference>
<dbReference type="PANTHER" id="PTHR47053:SF1">
    <property type="entry name" value="MUREIN DD-ENDOPEPTIDASE MEPH-RELATED"/>
    <property type="match status" value="1"/>
</dbReference>
<name>A0A4Q2URU2_9BACT</name>
<dbReference type="AlphaFoldDB" id="A0A4Q2URU2"/>
<dbReference type="InterPro" id="IPR051202">
    <property type="entry name" value="Peptidase_C40"/>
</dbReference>
<dbReference type="Pfam" id="PF00877">
    <property type="entry name" value="NLPC_P60"/>
    <property type="match status" value="1"/>
</dbReference>
<organism evidence="7 8">
    <name type="scientific">Spirosoma sordidisoli</name>
    <dbReference type="NCBI Taxonomy" id="2502893"/>
    <lineage>
        <taxon>Bacteria</taxon>
        <taxon>Pseudomonadati</taxon>
        <taxon>Bacteroidota</taxon>
        <taxon>Cytophagia</taxon>
        <taxon>Cytophagales</taxon>
        <taxon>Cytophagaceae</taxon>
        <taxon>Spirosoma</taxon>
    </lineage>
</organism>
<evidence type="ECO:0000256" key="2">
    <source>
        <dbReference type="ARBA" id="ARBA00022670"/>
    </source>
</evidence>
<dbReference type="InterPro" id="IPR000064">
    <property type="entry name" value="NLP_P60_dom"/>
</dbReference>
<evidence type="ECO:0000313" key="7">
    <source>
        <dbReference type="EMBL" id="RYC72196.1"/>
    </source>
</evidence>
<gene>
    <name evidence="7" type="ORF">EQG79_04250</name>
</gene>
<evidence type="ECO:0000259" key="6">
    <source>
        <dbReference type="PROSITE" id="PS51935"/>
    </source>
</evidence>
<sequence>MIKMLLAVACSVSFSIVQAQNVPTVTPHSPTVPDISTVAYPVPTVTSTKPTVHLTAPSFYEQIPLVNEVIGFAKKHLSIRYRSGGTSTRGFDCSGFTRFCFSHFGLSLPHSSAAQGNVGHAVDKSDAQPGDLILFKGHSSGGNRIGHVGLITEVIGDRIKFIHSAWNGGVRYDYLHADYYQRRFMGVRRVVTLLAEK</sequence>
<dbReference type="PANTHER" id="PTHR47053">
    <property type="entry name" value="MUREIN DD-ENDOPEPTIDASE MEPH-RELATED"/>
    <property type="match status" value="1"/>
</dbReference>
<keyword evidence="8" id="KW-1185">Reference proteome</keyword>
<evidence type="ECO:0000313" key="8">
    <source>
        <dbReference type="Proteomes" id="UP000290407"/>
    </source>
</evidence>
<comment type="similarity">
    <text evidence="1">Belongs to the peptidase C40 family.</text>
</comment>
<dbReference type="Gene3D" id="3.90.1720.10">
    <property type="entry name" value="endopeptidase domain like (from Nostoc punctiforme)"/>
    <property type="match status" value="1"/>
</dbReference>
<feature type="signal peptide" evidence="5">
    <location>
        <begin position="1"/>
        <end position="19"/>
    </location>
</feature>
<protein>
    <submittedName>
        <fullName evidence="7">NlpC/P60 family protein</fullName>
    </submittedName>
</protein>
<keyword evidence="5" id="KW-0732">Signal</keyword>
<dbReference type="RefSeq" id="WP_077919590.1">
    <property type="nucleotide sequence ID" value="NZ_SBLB01000001.1"/>
</dbReference>
<dbReference type="GO" id="GO:0008234">
    <property type="term" value="F:cysteine-type peptidase activity"/>
    <property type="evidence" value="ECO:0007669"/>
    <property type="project" value="UniProtKB-KW"/>
</dbReference>
<accession>A0A4Q2URU2</accession>
<dbReference type="GO" id="GO:0006508">
    <property type="term" value="P:proteolysis"/>
    <property type="evidence" value="ECO:0007669"/>
    <property type="project" value="UniProtKB-KW"/>
</dbReference>
<feature type="domain" description="NlpC/P60" evidence="6">
    <location>
        <begin position="63"/>
        <end position="191"/>
    </location>
</feature>
<proteinExistence type="inferred from homology"/>
<dbReference type="Proteomes" id="UP000290407">
    <property type="component" value="Unassembled WGS sequence"/>
</dbReference>
<evidence type="ECO:0000256" key="3">
    <source>
        <dbReference type="ARBA" id="ARBA00022801"/>
    </source>
</evidence>
<dbReference type="PROSITE" id="PS51935">
    <property type="entry name" value="NLPC_P60"/>
    <property type="match status" value="1"/>
</dbReference>
<keyword evidence="3" id="KW-0378">Hydrolase</keyword>
<dbReference type="InterPro" id="IPR038765">
    <property type="entry name" value="Papain-like_cys_pep_sf"/>
</dbReference>
<keyword evidence="4" id="KW-0788">Thiol protease</keyword>
<keyword evidence="2" id="KW-0645">Protease</keyword>
<evidence type="ECO:0000256" key="5">
    <source>
        <dbReference type="SAM" id="SignalP"/>
    </source>
</evidence>
<dbReference type="SUPFAM" id="SSF54001">
    <property type="entry name" value="Cysteine proteinases"/>
    <property type="match status" value="1"/>
</dbReference>
<feature type="chain" id="PRO_5020438566" evidence="5">
    <location>
        <begin position="20"/>
        <end position="197"/>
    </location>
</feature>
<comment type="caution">
    <text evidence="7">The sequence shown here is derived from an EMBL/GenBank/DDBJ whole genome shotgun (WGS) entry which is preliminary data.</text>
</comment>
<evidence type="ECO:0000256" key="4">
    <source>
        <dbReference type="ARBA" id="ARBA00022807"/>
    </source>
</evidence>